<evidence type="ECO:0000313" key="4">
    <source>
        <dbReference type="EMBL" id="QTE48141.1"/>
    </source>
</evidence>
<dbReference type="RefSeq" id="WP_112656829.1">
    <property type="nucleotide sequence ID" value="NZ_CP043451.1"/>
</dbReference>
<dbReference type="Proteomes" id="UP000663940">
    <property type="component" value="Chromosome"/>
</dbReference>
<evidence type="ECO:0000259" key="2">
    <source>
        <dbReference type="PROSITE" id="PS50110"/>
    </source>
</evidence>
<accession>A0AAE6JE19</accession>
<dbReference type="EMBL" id="CP043451">
    <property type="protein sequence ID" value="QEM03107.1"/>
    <property type="molecule type" value="Genomic_DNA"/>
</dbReference>
<evidence type="ECO:0000256" key="1">
    <source>
        <dbReference type="PROSITE-ProRule" id="PRU00169"/>
    </source>
</evidence>
<name>A0AAE6JE19_9SPHI</name>
<dbReference type="InterPro" id="IPR011006">
    <property type="entry name" value="CheY-like_superfamily"/>
</dbReference>
<dbReference type="InterPro" id="IPR001789">
    <property type="entry name" value="Sig_transdc_resp-reg_receiver"/>
</dbReference>
<evidence type="ECO:0000313" key="6">
    <source>
        <dbReference type="Proteomes" id="UP000663940"/>
    </source>
</evidence>
<protein>
    <submittedName>
        <fullName evidence="3">Response regulator</fullName>
    </submittedName>
</protein>
<dbReference type="Proteomes" id="UP000250557">
    <property type="component" value="Chromosome"/>
</dbReference>
<dbReference type="SUPFAM" id="SSF52172">
    <property type="entry name" value="CheY-like"/>
    <property type="match status" value="1"/>
</dbReference>
<organism evidence="3 5">
    <name type="scientific">Mucilaginibacter rubeus</name>
    <dbReference type="NCBI Taxonomy" id="2027860"/>
    <lineage>
        <taxon>Bacteria</taxon>
        <taxon>Pseudomonadati</taxon>
        <taxon>Bacteroidota</taxon>
        <taxon>Sphingobacteriia</taxon>
        <taxon>Sphingobacteriales</taxon>
        <taxon>Sphingobacteriaceae</taxon>
        <taxon>Mucilaginibacter</taxon>
    </lineage>
</organism>
<dbReference type="Pfam" id="PF00072">
    <property type="entry name" value="Response_reg"/>
    <property type="match status" value="1"/>
</dbReference>
<dbReference type="PROSITE" id="PS50110">
    <property type="entry name" value="RESPONSE_REGULATORY"/>
    <property type="match status" value="1"/>
</dbReference>
<reference evidence="3 5" key="1">
    <citation type="submission" date="2019-08" db="EMBL/GenBank/DDBJ databases">
        <title>Comparative genome analysis confer to the adaptation heavy metal polluted environment.</title>
        <authorList>
            <person name="Li Y."/>
        </authorList>
    </citation>
    <scope>NUCLEOTIDE SEQUENCE [LARGE SCALE GENOMIC DNA]</scope>
    <source>
        <strain evidence="3 5">P2</strain>
    </source>
</reference>
<reference evidence="4 6" key="2">
    <citation type="submission" date="2021-03" db="EMBL/GenBank/DDBJ databases">
        <title>Mucilaginibacter strains isolated from gold and copper mining confer multi heavy-metal resistance.</title>
        <authorList>
            <person name="Li Y."/>
        </authorList>
    </citation>
    <scope>NUCLEOTIDE SEQUENCE [LARGE SCALE GENOMIC DNA]</scope>
    <source>
        <strain evidence="4 6">P2-4</strain>
    </source>
</reference>
<evidence type="ECO:0000313" key="5">
    <source>
        <dbReference type="Proteomes" id="UP000250557"/>
    </source>
</evidence>
<dbReference type="AlphaFoldDB" id="A0AAE6JE19"/>
<dbReference type="CDD" id="cd00156">
    <property type="entry name" value="REC"/>
    <property type="match status" value="1"/>
</dbReference>
<evidence type="ECO:0000313" key="3">
    <source>
        <dbReference type="EMBL" id="QEM03107.1"/>
    </source>
</evidence>
<keyword evidence="6" id="KW-1185">Reference proteome</keyword>
<feature type="modified residue" description="4-aspartylphosphate" evidence="1">
    <location>
        <position position="56"/>
    </location>
</feature>
<feature type="domain" description="Response regulatory" evidence="2">
    <location>
        <begin position="5"/>
        <end position="116"/>
    </location>
</feature>
<dbReference type="Gene3D" id="3.40.50.2300">
    <property type="match status" value="1"/>
</dbReference>
<keyword evidence="1" id="KW-0597">Phosphoprotein</keyword>
<dbReference type="GO" id="GO:0000160">
    <property type="term" value="P:phosphorelay signal transduction system"/>
    <property type="evidence" value="ECO:0007669"/>
    <property type="project" value="InterPro"/>
</dbReference>
<gene>
    <name evidence="3" type="ORF">DIU31_006070</name>
    <name evidence="4" type="ORF">J3L21_21640</name>
</gene>
<sequence length="121" mass="13994">MKILNCIGIDDEEDCNEYLRECCQKIPFINLLGTFTDPYEALPLIRSGEIDLIFLDLHLRKIDAPVFITEIPEDIQVVIISAELEYKIMDYNMKLTAILPKPYLCERLLEVCRIASNCKPK</sequence>
<dbReference type="EMBL" id="CP071880">
    <property type="protein sequence ID" value="QTE48141.1"/>
    <property type="molecule type" value="Genomic_DNA"/>
</dbReference>
<proteinExistence type="predicted"/>